<accession>A0A096AWE0</accession>
<dbReference type="PROSITE" id="PS51354">
    <property type="entry name" value="GLUTAREDOXIN_2"/>
    <property type="match status" value="1"/>
</dbReference>
<dbReference type="PIRSF" id="PIRSF000238">
    <property type="entry name" value="AhpF"/>
    <property type="match status" value="1"/>
</dbReference>
<evidence type="ECO:0000256" key="1">
    <source>
        <dbReference type="ARBA" id="ARBA00009333"/>
    </source>
</evidence>
<dbReference type="CDD" id="cd03026">
    <property type="entry name" value="AhpF_NTD_C"/>
    <property type="match status" value="1"/>
</dbReference>
<keyword evidence="8 10" id="KW-0676">Redox-active center</keyword>
<dbReference type="InterPro" id="IPR008255">
    <property type="entry name" value="Pyr_nucl-diS_OxRdtase_2_AS"/>
</dbReference>
<keyword evidence="6 9" id="KW-0520">NAD</keyword>
<comment type="cofactor">
    <cofactor evidence="9">
        <name>FAD</name>
        <dbReference type="ChEBI" id="CHEBI:57692"/>
    </cofactor>
    <text evidence="9">Binds 1 FAD per subunit.</text>
</comment>
<proteinExistence type="inferred from homology"/>
<evidence type="ECO:0000256" key="3">
    <source>
        <dbReference type="ARBA" id="ARBA00022630"/>
    </source>
</evidence>
<dbReference type="InterPro" id="IPR023753">
    <property type="entry name" value="FAD/NAD-binding_dom"/>
</dbReference>
<feature type="binding site" evidence="9">
    <location>
        <begin position="214"/>
        <end position="229"/>
    </location>
    <ligand>
        <name>FAD</name>
        <dbReference type="ChEBI" id="CHEBI:57692"/>
    </ligand>
</feature>
<dbReference type="GO" id="GO:0102039">
    <property type="term" value="F:NADH-dependent peroxiredoxin activity"/>
    <property type="evidence" value="ECO:0007669"/>
    <property type="project" value="InterPro"/>
</dbReference>
<dbReference type="EMBL" id="JRNS01000218">
    <property type="protein sequence ID" value="KGF51393.1"/>
    <property type="molecule type" value="Genomic_DNA"/>
</dbReference>
<organism evidence="13 14">
    <name type="scientific">Prevotella melaninogenica DNF00666</name>
    <dbReference type="NCBI Taxonomy" id="1401073"/>
    <lineage>
        <taxon>Bacteria</taxon>
        <taxon>Pseudomonadati</taxon>
        <taxon>Bacteroidota</taxon>
        <taxon>Bacteroidia</taxon>
        <taxon>Bacteroidales</taxon>
        <taxon>Prevotellaceae</taxon>
        <taxon>Prevotella</taxon>
    </lineage>
</organism>
<name>A0A096AWE0_9BACT</name>
<dbReference type="InterPro" id="IPR012336">
    <property type="entry name" value="Thioredoxin-like_fold"/>
</dbReference>
<dbReference type="GO" id="GO:0051287">
    <property type="term" value="F:NAD binding"/>
    <property type="evidence" value="ECO:0007669"/>
    <property type="project" value="InterPro"/>
</dbReference>
<protein>
    <submittedName>
        <fullName evidence="13">NADH dehydrogenase</fullName>
    </submittedName>
</protein>
<evidence type="ECO:0000313" key="14">
    <source>
        <dbReference type="Proteomes" id="UP000029578"/>
    </source>
</evidence>
<feature type="binding site" evidence="9">
    <location>
        <begin position="475"/>
        <end position="485"/>
    </location>
    <ligand>
        <name>FAD</name>
        <dbReference type="ChEBI" id="CHEBI:57692"/>
    </ligand>
</feature>
<evidence type="ECO:0000256" key="5">
    <source>
        <dbReference type="ARBA" id="ARBA00023002"/>
    </source>
</evidence>
<dbReference type="GO" id="GO:0050660">
    <property type="term" value="F:flavin adenine dinucleotide binding"/>
    <property type="evidence" value="ECO:0007669"/>
    <property type="project" value="InterPro"/>
</dbReference>
<evidence type="ECO:0000256" key="4">
    <source>
        <dbReference type="ARBA" id="ARBA00022827"/>
    </source>
</evidence>
<dbReference type="CDD" id="cd02974">
    <property type="entry name" value="AhpF_NTD_N"/>
    <property type="match status" value="1"/>
</dbReference>
<evidence type="ECO:0000256" key="6">
    <source>
        <dbReference type="ARBA" id="ARBA00023027"/>
    </source>
</evidence>
<keyword evidence="9" id="KW-0521">NADP</keyword>
<keyword evidence="4 9" id="KW-0274">FAD</keyword>
<evidence type="ECO:0000256" key="9">
    <source>
        <dbReference type="PIRSR" id="PIRSR000238-1"/>
    </source>
</evidence>
<feature type="domain" description="FAD/NAD(P)-binding" evidence="11">
    <location>
        <begin position="213"/>
        <end position="501"/>
    </location>
</feature>
<dbReference type="Pfam" id="PF13192">
    <property type="entry name" value="Thioredoxin_3"/>
    <property type="match status" value="1"/>
</dbReference>
<evidence type="ECO:0000313" key="13">
    <source>
        <dbReference type="EMBL" id="KGF51393.1"/>
    </source>
</evidence>
<gene>
    <name evidence="13" type="ORF">HMPREF0661_03525</name>
</gene>
<evidence type="ECO:0000256" key="8">
    <source>
        <dbReference type="ARBA" id="ARBA00023284"/>
    </source>
</evidence>
<comment type="similarity">
    <text evidence="1">Belongs to the class-II pyridine nucleotide-disulfide oxidoreductase family.</text>
</comment>
<comment type="subunit">
    <text evidence="2">Homodimer.</text>
</comment>
<evidence type="ECO:0000256" key="10">
    <source>
        <dbReference type="PIRSR" id="PIRSR000238-2"/>
    </source>
</evidence>
<evidence type="ECO:0000256" key="2">
    <source>
        <dbReference type="ARBA" id="ARBA00011738"/>
    </source>
</evidence>
<dbReference type="Pfam" id="PF07992">
    <property type="entry name" value="Pyr_redox_2"/>
    <property type="match status" value="1"/>
</dbReference>
<comment type="caution">
    <text evidence="13">The sequence shown here is derived from an EMBL/GenBank/DDBJ whole genome shotgun (WGS) entry which is preliminary data.</text>
</comment>
<reference evidence="13 14" key="1">
    <citation type="submission" date="2014-07" db="EMBL/GenBank/DDBJ databases">
        <authorList>
            <person name="McCorrison J."/>
            <person name="Sanka R."/>
            <person name="Torralba M."/>
            <person name="Gillis M."/>
            <person name="Haft D.H."/>
            <person name="Methe B."/>
            <person name="Sutton G."/>
            <person name="Nelson K.E."/>
        </authorList>
    </citation>
    <scope>NUCLEOTIDE SEQUENCE [LARGE SCALE GENOMIC DNA]</scope>
    <source>
        <strain evidence="13 14">DNF00666</strain>
    </source>
</reference>
<dbReference type="AlphaFoldDB" id="A0A096AWE0"/>
<dbReference type="SUPFAM" id="SSF51905">
    <property type="entry name" value="FAD/NAD(P)-binding domain"/>
    <property type="match status" value="1"/>
</dbReference>
<keyword evidence="3" id="KW-0285">Flavoprotein</keyword>
<feature type="disulfide bond" description="Redox-active" evidence="10">
    <location>
        <begin position="342"/>
        <end position="345"/>
    </location>
</feature>
<dbReference type="PROSITE" id="PS00573">
    <property type="entry name" value="PYRIDINE_REDOX_2"/>
    <property type="match status" value="1"/>
</dbReference>
<evidence type="ECO:0000256" key="7">
    <source>
        <dbReference type="ARBA" id="ARBA00023157"/>
    </source>
</evidence>
<dbReference type="InterPro" id="IPR050097">
    <property type="entry name" value="Ferredoxin-NADP_redctase_2"/>
</dbReference>
<dbReference type="Gene3D" id="3.50.50.60">
    <property type="entry name" value="FAD/NAD(P)-binding domain"/>
    <property type="match status" value="2"/>
</dbReference>
<dbReference type="NCBIfam" id="TIGR03140">
    <property type="entry name" value="AhpF"/>
    <property type="match status" value="1"/>
</dbReference>
<dbReference type="InterPro" id="IPR012081">
    <property type="entry name" value="Alkyl_hydroperoxide_Rdtase_suF"/>
</dbReference>
<feature type="binding site" evidence="9">
    <location>
        <begin position="354"/>
        <end position="368"/>
    </location>
    <ligand>
        <name>NAD(+)</name>
        <dbReference type="ChEBI" id="CHEBI:57540"/>
    </ligand>
</feature>
<dbReference type="GO" id="GO:0016668">
    <property type="term" value="F:oxidoreductase activity, acting on a sulfur group of donors, NAD(P) as acceptor"/>
    <property type="evidence" value="ECO:0007669"/>
    <property type="project" value="UniProtKB-ARBA"/>
</dbReference>
<dbReference type="PRINTS" id="PR00469">
    <property type="entry name" value="PNDRDTASEII"/>
</dbReference>
<dbReference type="PRINTS" id="PR00368">
    <property type="entry name" value="FADPNR"/>
</dbReference>
<evidence type="ECO:0000259" key="12">
    <source>
        <dbReference type="Pfam" id="PF13192"/>
    </source>
</evidence>
<dbReference type="Gene3D" id="3.40.30.80">
    <property type="match status" value="1"/>
</dbReference>
<dbReference type="InterPro" id="IPR044142">
    <property type="entry name" value="AhpF_NTD_N"/>
</dbReference>
<keyword evidence="7 10" id="KW-1015">Disulfide bond</keyword>
<feature type="domain" description="Thioredoxin-like fold" evidence="12">
    <location>
        <begin position="124"/>
        <end position="184"/>
    </location>
</feature>
<dbReference type="InterPro" id="IPR036188">
    <property type="entry name" value="FAD/NAD-bd_sf"/>
</dbReference>
<keyword evidence="5" id="KW-0560">Oxidoreductase</keyword>
<dbReference type="InterPro" id="IPR044141">
    <property type="entry name" value="AhpF_NTD_C"/>
</dbReference>
<dbReference type="SUPFAM" id="SSF52833">
    <property type="entry name" value="Thioredoxin-like"/>
    <property type="match status" value="2"/>
</dbReference>
<dbReference type="Proteomes" id="UP000029578">
    <property type="component" value="Unassembled WGS sequence"/>
</dbReference>
<sequence>MLDSSILEQVKGVFASLSSDITLSVTRNSNNENSAEFSSFVEDIASTSDKIKTVYQEGEQFSFNILRNGQETGISFRGIPNGHEFTSLLLAILNTDGQGKNLPDEAIAARIKSLKGEIRLQTYVSLTCTNCPDVVQALNVMALINPNISNEMVDGGLCQDEIQRLNIQGVPSVYVNGEPLHTGRGDLGILLQELEDKVGTDHDENAVQTVREYDVIVLGGGPAGASSAIYSARKGLRVAIVAERIGGQVNDTTGIENLISVTKTTGTQLAADLRTHINDYSIDVFDNRKVVSTNLKEAVKIVSVRGGETFTAPAVVVATGASWRRLGLPDEDKYIGHGEHFCPHCDGPFYKGKDVAVIGGGNSGIEAAIDLAGICRHVTVLEFADAMRADEVLQQKVASLPNVEVFLSTQTTALLGDGQKLSGIRVKDRTNDEERELALDGVFVQIGLSPNSDAFKDQVEVTPRNEIVVDATNRTSLSGVYAAGDVTTVPYKQITIAMGEGAKAALSAFDDRIRGVI</sequence>
<dbReference type="PANTHER" id="PTHR48105">
    <property type="entry name" value="THIOREDOXIN REDUCTASE 1-RELATED-RELATED"/>
    <property type="match status" value="1"/>
</dbReference>
<dbReference type="GO" id="GO:0000302">
    <property type="term" value="P:response to reactive oxygen species"/>
    <property type="evidence" value="ECO:0007669"/>
    <property type="project" value="InterPro"/>
</dbReference>
<dbReference type="RefSeq" id="WP_036863076.1">
    <property type="nucleotide sequence ID" value="NZ_JRNS01000218.1"/>
</dbReference>
<dbReference type="InterPro" id="IPR036249">
    <property type="entry name" value="Thioredoxin-like_sf"/>
</dbReference>
<evidence type="ECO:0000259" key="11">
    <source>
        <dbReference type="Pfam" id="PF07992"/>
    </source>
</evidence>